<comment type="caution">
    <text evidence="11">The sequence shown here is derived from an EMBL/GenBank/DDBJ whole genome shotgun (WGS) entry which is preliminary data.</text>
</comment>
<keyword evidence="7" id="KW-0274">FAD</keyword>
<organism evidence="11 12">
    <name type="scientific">Mycobacterium talmoniae</name>
    <dbReference type="NCBI Taxonomy" id="1858794"/>
    <lineage>
        <taxon>Bacteria</taxon>
        <taxon>Bacillati</taxon>
        <taxon>Actinomycetota</taxon>
        <taxon>Actinomycetes</taxon>
        <taxon>Mycobacteriales</taxon>
        <taxon>Mycobacteriaceae</taxon>
        <taxon>Mycobacterium</taxon>
    </lineage>
</organism>
<dbReference type="Gene3D" id="3.60.150.10">
    <property type="entry name" value="Chorismate synthase AroC"/>
    <property type="match status" value="1"/>
</dbReference>
<keyword evidence="10" id="KW-0456">Lyase</keyword>
<evidence type="ECO:0000256" key="5">
    <source>
        <dbReference type="ARBA" id="ARBA00022630"/>
    </source>
</evidence>
<accession>A0A1S1N8F2</accession>
<evidence type="ECO:0000256" key="1">
    <source>
        <dbReference type="ARBA" id="ARBA00005044"/>
    </source>
</evidence>
<keyword evidence="8" id="KW-0521">NADP</keyword>
<dbReference type="EC" id="4.2.3.5" evidence="3"/>
<name>A0A1S1N8F2_9MYCO</name>
<keyword evidence="5" id="KW-0285">Flavoprotein</keyword>
<reference evidence="11 12" key="1">
    <citation type="submission" date="2016-10" db="EMBL/GenBank/DDBJ databases">
        <title>Genome sequence of Mycobacterium talmonii.</title>
        <authorList>
            <person name="Greninger A.L."/>
            <person name="Elliott B."/>
            <person name="Vasireddy S."/>
            <person name="Vasireddy R."/>
        </authorList>
    </citation>
    <scope>NUCLEOTIDE SEQUENCE [LARGE SCALE GENOMIC DNA]</scope>
    <source>
        <strain evidence="12">NE-TNMC-100812</strain>
    </source>
</reference>
<evidence type="ECO:0000256" key="7">
    <source>
        <dbReference type="ARBA" id="ARBA00022827"/>
    </source>
</evidence>
<keyword evidence="6" id="KW-0288">FMN</keyword>
<dbReference type="InterPro" id="IPR000453">
    <property type="entry name" value="Chorismate_synth"/>
</dbReference>
<keyword evidence="9" id="KW-0057">Aromatic amino acid biosynthesis</keyword>
<proteinExistence type="inferred from homology"/>
<evidence type="ECO:0000256" key="10">
    <source>
        <dbReference type="ARBA" id="ARBA00023239"/>
    </source>
</evidence>
<dbReference type="GO" id="GO:0004107">
    <property type="term" value="F:chorismate synthase activity"/>
    <property type="evidence" value="ECO:0007669"/>
    <property type="project" value="UniProtKB-EC"/>
</dbReference>
<dbReference type="EMBL" id="MLQM01000160">
    <property type="protein sequence ID" value="OHU97587.1"/>
    <property type="molecule type" value="Genomic_DNA"/>
</dbReference>
<dbReference type="SUPFAM" id="SSF103263">
    <property type="entry name" value="Chorismate synthase, AroC"/>
    <property type="match status" value="1"/>
</dbReference>
<evidence type="ECO:0000256" key="3">
    <source>
        <dbReference type="ARBA" id="ARBA00013036"/>
    </source>
</evidence>
<keyword evidence="4" id="KW-0028">Amino-acid biosynthesis</keyword>
<comment type="similarity">
    <text evidence="2">Belongs to the chorismate synthase family.</text>
</comment>
<gene>
    <name evidence="11" type="ORF">BKN37_21705</name>
</gene>
<dbReference type="Proteomes" id="UP000179734">
    <property type="component" value="Unassembled WGS sequence"/>
</dbReference>
<dbReference type="InterPro" id="IPR035904">
    <property type="entry name" value="Chorismate_synth_AroC_sf"/>
</dbReference>
<dbReference type="AlphaFoldDB" id="A0A1S1N8F2"/>
<evidence type="ECO:0000313" key="12">
    <source>
        <dbReference type="Proteomes" id="UP000179734"/>
    </source>
</evidence>
<sequence>MAVVEGMVAGVTITSEDIADQLARRRLGYGRGARMKFERDQVTLLAGVRPVSYAPLALASGCWVVGAVGGGVVSGAGG</sequence>
<dbReference type="Pfam" id="PF01264">
    <property type="entry name" value="Chorismate_synt"/>
    <property type="match status" value="1"/>
</dbReference>
<keyword evidence="12" id="KW-1185">Reference proteome</keyword>
<comment type="pathway">
    <text evidence="1">Metabolic intermediate biosynthesis; chorismate biosynthesis; chorismate from D-erythrose 4-phosphate and phosphoenolpyruvate: step 7/7.</text>
</comment>
<evidence type="ECO:0000256" key="6">
    <source>
        <dbReference type="ARBA" id="ARBA00022643"/>
    </source>
</evidence>
<protein>
    <recommendedName>
        <fullName evidence="3">chorismate synthase</fullName>
        <ecNumber evidence="3">4.2.3.5</ecNumber>
    </recommendedName>
</protein>
<evidence type="ECO:0000256" key="4">
    <source>
        <dbReference type="ARBA" id="ARBA00022605"/>
    </source>
</evidence>
<evidence type="ECO:0000256" key="2">
    <source>
        <dbReference type="ARBA" id="ARBA00008014"/>
    </source>
</evidence>
<evidence type="ECO:0000256" key="9">
    <source>
        <dbReference type="ARBA" id="ARBA00023141"/>
    </source>
</evidence>
<dbReference type="GO" id="GO:0008652">
    <property type="term" value="P:amino acid biosynthetic process"/>
    <property type="evidence" value="ECO:0007669"/>
    <property type="project" value="UniProtKB-KW"/>
</dbReference>
<dbReference type="GO" id="GO:0009073">
    <property type="term" value="P:aromatic amino acid family biosynthetic process"/>
    <property type="evidence" value="ECO:0007669"/>
    <property type="project" value="UniProtKB-KW"/>
</dbReference>
<evidence type="ECO:0000313" key="11">
    <source>
        <dbReference type="EMBL" id="OHU97587.1"/>
    </source>
</evidence>
<evidence type="ECO:0000256" key="8">
    <source>
        <dbReference type="ARBA" id="ARBA00022857"/>
    </source>
</evidence>